<name>A0A178KLT3_9GAMM</name>
<sequence>MKANQVLDFSQLSDVILGAHFYACGGGGALENGMALLDEVAKLFGGKDKVQLPVIDIEDVADNAQLPVLAAMGAPQEFLAKGYSHSPVSAFQALESLLQTHFASVSPVETGPIAYGMSMLCAAANNIPMVNGDGGGRAFPCLQLSTFANPELAKPITVSPGVLTSEKKVSQGGGVITIECQSSVDVDAITRGIISTSQSFDQRASLASFAMTGAQLKQPNAFVPNMVTACHQLGRSIREAVSDKLDCFPVISGLPHAHCVMKGKLVDIESTTSNGFDWVTLKYQSHHNGKTYHVVAQNENMLLWVDDKTSPIAMAPDLICCISADATLMSNDEILSVWQQDPQDPRFNEMAIFTLSAAGQIQQPWFHQNFAAIFQKFGYFGDYRASLQAE</sequence>
<evidence type="ECO:0000259" key="2">
    <source>
        <dbReference type="Pfam" id="PF20906"/>
    </source>
</evidence>
<evidence type="ECO:0000313" key="4">
    <source>
        <dbReference type="Proteomes" id="UP000078503"/>
    </source>
</evidence>
<proteinExistence type="predicted"/>
<dbReference type="Pfam" id="PF06032">
    <property type="entry name" value="S-Me-THD_N"/>
    <property type="match status" value="1"/>
</dbReference>
<dbReference type="InterPro" id="IPR027479">
    <property type="entry name" value="S-Me-THD_N_sf"/>
</dbReference>
<dbReference type="RefSeq" id="WP_068326657.1">
    <property type="nucleotide sequence ID" value="NZ_LVHF01000012.1"/>
</dbReference>
<evidence type="ECO:0000259" key="1">
    <source>
        <dbReference type="Pfam" id="PF06032"/>
    </source>
</evidence>
<dbReference type="InterPro" id="IPR024071">
    <property type="entry name" value="S-Me-THD_C_sf"/>
</dbReference>
<dbReference type="Pfam" id="PF20906">
    <property type="entry name" value="S-Me-THD_C"/>
    <property type="match status" value="1"/>
</dbReference>
<evidence type="ECO:0000313" key="3">
    <source>
        <dbReference type="EMBL" id="OAN17633.1"/>
    </source>
</evidence>
<protein>
    <recommendedName>
        <fullName evidence="5">DUF917 domain-containing protein</fullName>
    </recommendedName>
</protein>
<dbReference type="AlphaFoldDB" id="A0A178KLT3"/>
<feature type="domain" description="S-Me-THD N-terminal" evidence="1">
    <location>
        <begin position="11"/>
        <end position="166"/>
    </location>
</feature>
<accession>A0A178KLT3</accession>
<dbReference type="Gene3D" id="2.40.390.10">
    <property type="entry name" value="CV3147-like"/>
    <property type="match status" value="1"/>
</dbReference>
<dbReference type="Proteomes" id="UP000078503">
    <property type="component" value="Unassembled WGS sequence"/>
</dbReference>
<feature type="domain" description="S-Me-THD-like C-terminal" evidence="2">
    <location>
        <begin position="185"/>
        <end position="326"/>
    </location>
</feature>
<dbReference type="EMBL" id="LVHF01000012">
    <property type="protein sequence ID" value="OAN17633.1"/>
    <property type="molecule type" value="Genomic_DNA"/>
</dbReference>
<keyword evidence="4" id="KW-1185">Reference proteome</keyword>
<evidence type="ECO:0008006" key="5">
    <source>
        <dbReference type="Google" id="ProtNLM"/>
    </source>
</evidence>
<dbReference type="InterPro" id="IPR010318">
    <property type="entry name" value="S-Me-THD_N"/>
</dbReference>
<dbReference type="STRING" id="858640.A3K86_01545"/>
<dbReference type="Gene3D" id="3.40.1610.10">
    <property type="entry name" value="CV3147-like domain"/>
    <property type="match status" value="1"/>
</dbReference>
<dbReference type="OrthoDB" id="7441206at2"/>
<dbReference type="InterPro" id="IPR048350">
    <property type="entry name" value="S-Me-THD-like_C"/>
</dbReference>
<comment type="caution">
    <text evidence="3">The sequence shown here is derived from an EMBL/GenBank/DDBJ whole genome shotgun (WGS) entry which is preliminary data.</text>
</comment>
<gene>
    <name evidence="3" type="ORF">A3K86_01545</name>
</gene>
<organism evidence="3 4">
    <name type="scientific">Photobacterium jeanii</name>
    <dbReference type="NCBI Taxonomy" id="858640"/>
    <lineage>
        <taxon>Bacteria</taxon>
        <taxon>Pseudomonadati</taxon>
        <taxon>Pseudomonadota</taxon>
        <taxon>Gammaproteobacteria</taxon>
        <taxon>Vibrionales</taxon>
        <taxon>Vibrionaceae</taxon>
        <taxon>Photobacterium</taxon>
    </lineage>
</organism>
<dbReference type="SUPFAM" id="SSF160991">
    <property type="entry name" value="CV3147-like"/>
    <property type="match status" value="1"/>
</dbReference>
<reference evidence="3 4" key="1">
    <citation type="submission" date="2016-03" db="EMBL/GenBank/DDBJ databases">
        <title>Photobacterium proteolyticum sp. nov. a protease producing bacterium isolated from ocean sediments of Laizhou Bay.</title>
        <authorList>
            <person name="Li Y."/>
        </authorList>
    </citation>
    <scope>NUCLEOTIDE SEQUENCE [LARGE SCALE GENOMIC DNA]</scope>
    <source>
        <strain evidence="3 4">R-40508</strain>
    </source>
</reference>